<reference evidence="2 3" key="1">
    <citation type="submission" date="2020-09" db="EMBL/GenBank/DDBJ databases">
        <title>A novel species.</title>
        <authorList>
            <person name="Gao J."/>
        </authorList>
    </citation>
    <scope>NUCLEOTIDE SEQUENCE [LARGE SCALE GENOMIC DNA]</scope>
    <source>
        <strain evidence="2 3">CRXT-Y-14</strain>
    </source>
</reference>
<proteinExistence type="predicted"/>
<dbReference type="AlphaFoldDB" id="A0A7H1B2I7"/>
<evidence type="ECO:0000313" key="3">
    <source>
        <dbReference type="Proteomes" id="UP000516428"/>
    </source>
</evidence>
<gene>
    <name evidence="2" type="ORF">IAG42_04420</name>
</gene>
<evidence type="ECO:0000313" key="2">
    <source>
        <dbReference type="EMBL" id="QNS02942.1"/>
    </source>
</evidence>
<feature type="compositionally biased region" description="Basic and acidic residues" evidence="1">
    <location>
        <begin position="59"/>
        <end position="69"/>
    </location>
</feature>
<dbReference type="RefSeq" id="WP_188335697.1">
    <property type="nucleotide sequence ID" value="NZ_CP061281.1"/>
</dbReference>
<keyword evidence="3" id="KW-1185">Reference proteome</keyword>
<evidence type="ECO:0000256" key="1">
    <source>
        <dbReference type="SAM" id="MobiDB-lite"/>
    </source>
</evidence>
<feature type="region of interest" description="Disordered" evidence="1">
    <location>
        <begin position="40"/>
        <end position="75"/>
    </location>
</feature>
<organism evidence="2 3">
    <name type="scientific">Streptomyces xanthii</name>
    <dbReference type="NCBI Taxonomy" id="2768069"/>
    <lineage>
        <taxon>Bacteria</taxon>
        <taxon>Bacillati</taxon>
        <taxon>Actinomycetota</taxon>
        <taxon>Actinomycetes</taxon>
        <taxon>Kitasatosporales</taxon>
        <taxon>Streptomycetaceae</taxon>
        <taxon>Streptomyces</taxon>
    </lineage>
</organism>
<accession>A0A7H1B2I7</accession>
<sequence>MPRTVPRTRVLWGVVLIGLLLSVLGAQHCARSFASAAPGAAEISASRQAAPAVPGCDPQRQHAPDDRQGLPHRGTAAHELLAPLAHEHGRGAAALLDAPAPRTPAGRAPPPADAPSPVELSVLRV</sequence>
<protein>
    <submittedName>
        <fullName evidence="2">Uncharacterized protein</fullName>
    </submittedName>
</protein>
<dbReference type="EMBL" id="CP061281">
    <property type="protein sequence ID" value="QNS02942.1"/>
    <property type="molecule type" value="Genomic_DNA"/>
</dbReference>
<feature type="region of interest" description="Disordered" evidence="1">
    <location>
        <begin position="91"/>
        <end position="125"/>
    </location>
</feature>
<dbReference type="KEGG" id="sxn:IAG42_04420"/>
<name>A0A7H1B2I7_9ACTN</name>
<dbReference type="Proteomes" id="UP000516428">
    <property type="component" value="Chromosome"/>
</dbReference>